<dbReference type="InterPro" id="IPR006197">
    <property type="entry name" value="Peptidase_S24_LexA"/>
</dbReference>
<comment type="similarity">
    <text evidence="1 12 13">Belongs to the peptidase S24 family.</text>
</comment>
<evidence type="ECO:0000256" key="12">
    <source>
        <dbReference type="HAMAP-Rule" id="MF_00015"/>
    </source>
</evidence>
<evidence type="ECO:0000256" key="8">
    <source>
        <dbReference type="ARBA" id="ARBA00023125"/>
    </source>
</evidence>
<evidence type="ECO:0000313" key="16">
    <source>
        <dbReference type="EMBL" id="MDV7714783.1"/>
    </source>
</evidence>
<keyword evidence="7 12" id="KW-0805">Transcription regulation</keyword>
<dbReference type="PRINTS" id="PR00726">
    <property type="entry name" value="LEXASERPTASE"/>
</dbReference>
<dbReference type="InterPro" id="IPR039418">
    <property type="entry name" value="LexA-like"/>
</dbReference>
<keyword evidence="9 12" id="KW-0804">Transcription</keyword>
<dbReference type="SUPFAM" id="SSF51306">
    <property type="entry name" value="LexA/Signal peptidase"/>
    <property type="match status" value="1"/>
</dbReference>
<dbReference type="InterPro" id="IPR006199">
    <property type="entry name" value="LexA_DNA-bd_dom"/>
</dbReference>
<evidence type="ECO:0000256" key="5">
    <source>
        <dbReference type="ARBA" id="ARBA00022801"/>
    </source>
</evidence>
<dbReference type="GeneID" id="75065957"/>
<keyword evidence="2 12" id="KW-0678">Repressor</keyword>
<dbReference type="Gene3D" id="1.10.10.10">
    <property type="entry name" value="Winged helix-like DNA-binding domain superfamily/Winged helix DNA-binding domain"/>
    <property type="match status" value="1"/>
</dbReference>
<comment type="catalytic activity">
    <reaction evidence="12">
        <text>Hydrolysis of Ala-|-Gly bond in repressor LexA.</text>
        <dbReference type="EC" id="3.4.21.88"/>
    </reaction>
</comment>
<keyword evidence="6 12" id="KW-0068">Autocatalytic cleavage</keyword>
<evidence type="ECO:0000313" key="20">
    <source>
        <dbReference type="Proteomes" id="UP000294726"/>
    </source>
</evidence>
<evidence type="ECO:0000313" key="21">
    <source>
        <dbReference type="Proteomes" id="UP001281024"/>
    </source>
</evidence>
<dbReference type="PANTHER" id="PTHR33516:SF2">
    <property type="entry name" value="LEXA REPRESSOR-RELATED"/>
    <property type="match status" value="1"/>
</dbReference>
<reference evidence="17 19" key="1">
    <citation type="journal article" date="2016" name="BMC Genomics">
        <title>Consensus pan-genome assembly of the specialised wine bacterium Oenococcus oeni.</title>
        <authorList>
            <person name="Sternes P.R."/>
            <person name="Borneman A.R."/>
        </authorList>
    </citation>
    <scope>NUCLEOTIDE SEQUENCE [LARGE SCALE GENOMIC DNA]</scope>
    <source>
        <strain evidence="17 19">AWRIB661</strain>
    </source>
</reference>
<keyword evidence="5 12" id="KW-0378">Hydrolase</keyword>
<dbReference type="Proteomes" id="UP000294726">
    <property type="component" value="Chromosome"/>
</dbReference>
<dbReference type="SUPFAM" id="SSF46785">
    <property type="entry name" value="Winged helix' DNA-binding domain"/>
    <property type="match status" value="1"/>
</dbReference>
<dbReference type="GO" id="GO:0006260">
    <property type="term" value="P:DNA replication"/>
    <property type="evidence" value="ECO:0007669"/>
    <property type="project" value="UniProtKB-UniRule"/>
</dbReference>
<evidence type="ECO:0000256" key="7">
    <source>
        <dbReference type="ARBA" id="ARBA00023015"/>
    </source>
</evidence>
<feature type="DNA-binding region" description="H-T-H motif" evidence="12">
    <location>
        <begin position="26"/>
        <end position="46"/>
    </location>
</feature>
<reference evidence="18 20" key="2">
    <citation type="submission" date="2018-08" db="EMBL/GenBank/DDBJ databases">
        <authorList>
            <person name="Lorentzen P. G. S. M."/>
        </authorList>
    </citation>
    <scope>NUCLEOTIDE SEQUENCE [LARGE SCALE GENOMIC DNA]</scope>
    <source>
        <strain evidence="18 20">CRBO_1381</strain>
    </source>
</reference>
<dbReference type="Gene3D" id="2.10.109.10">
    <property type="entry name" value="Umud Fragment, subunit A"/>
    <property type="match status" value="1"/>
</dbReference>
<dbReference type="FunFam" id="2.10.109.10:FF:000001">
    <property type="entry name" value="LexA repressor"/>
    <property type="match status" value="1"/>
</dbReference>
<dbReference type="AlphaFoldDB" id="A0A483B3A8"/>
<evidence type="ECO:0000256" key="3">
    <source>
        <dbReference type="ARBA" id="ARBA00022705"/>
    </source>
</evidence>
<keyword evidence="11 12" id="KW-0742">SOS response</keyword>
<accession>A0A483B3A8</accession>
<dbReference type="RefSeq" id="WP_002817093.1">
    <property type="nucleotide sequence ID" value="NZ_CP014324.1"/>
</dbReference>
<dbReference type="InterPro" id="IPR036286">
    <property type="entry name" value="LexA/Signal_pep-like_sf"/>
</dbReference>
<keyword evidence="10 12" id="KW-0234">DNA repair</keyword>
<dbReference type="GO" id="GO:0006281">
    <property type="term" value="P:DNA repair"/>
    <property type="evidence" value="ECO:0007669"/>
    <property type="project" value="UniProtKB-UniRule"/>
</dbReference>
<evidence type="ECO:0000313" key="17">
    <source>
        <dbReference type="EMBL" id="OIM21295.1"/>
    </source>
</evidence>
<evidence type="ECO:0000256" key="4">
    <source>
        <dbReference type="ARBA" id="ARBA00022763"/>
    </source>
</evidence>
<dbReference type="HAMAP" id="MF_00015">
    <property type="entry name" value="LexA"/>
    <property type="match status" value="1"/>
</dbReference>
<evidence type="ECO:0000256" key="2">
    <source>
        <dbReference type="ARBA" id="ARBA00022491"/>
    </source>
</evidence>
<sequence>MAETKQLGILRFIYEKQNEKGYPPTVREIGEAVGLSSTSTVHGHIDRLEKHGLLHKDPTKPRAIEITEKGLRALGVPETPGKVPIIGLVTAGMPILAVEQAATEFLPIPSDLERFDGDLFVLRVSGTSMINIGILDGDMVFVRKQDYADNGDIVVAMTTDFGNGEGEATVKRFFKESNHYRLQPENDTMAPIIVENVSILGKVVGLYRNSIY</sequence>
<feature type="active site" description="For autocatalytic cleavage activity" evidence="12">
    <location>
        <position position="171"/>
    </location>
</feature>
<dbReference type="Pfam" id="PF01726">
    <property type="entry name" value="LexA_DNA_bind"/>
    <property type="match status" value="1"/>
</dbReference>
<dbReference type="GO" id="GO:0003677">
    <property type="term" value="F:DNA binding"/>
    <property type="evidence" value="ECO:0007669"/>
    <property type="project" value="UniProtKB-UniRule"/>
</dbReference>
<evidence type="ECO:0000256" key="6">
    <source>
        <dbReference type="ARBA" id="ARBA00022813"/>
    </source>
</evidence>
<keyword evidence="8 12" id="KW-0238">DNA-binding</keyword>
<dbReference type="GO" id="GO:0006508">
    <property type="term" value="P:proteolysis"/>
    <property type="evidence" value="ECO:0007669"/>
    <property type="project" value="InterPro"/>
</dbReference>
<dbReference type="InterPro" id="IPR050077">
    <property type="entry name" value="LexA_repressor"/>
</dbReference>
<name>A0A483B3A8_OENOE</name>
<feature type="active site" description="For autocatalytic cleavage activity" evidence="12">
    <location>
        <position position="128"/>
    </location>
</feature>
<dbReference type="Proteomes" id="UP001281024">
    <property type="component" value="Unassembled WGS sequence"/>
</dbReference>
<dbReference type="Pfam" id="PF00717">
    <property type="entry name" value="Peptidase_S24"/>
    <property type="match status" value="1"/>
</dbReference>
<organism evidence="16 21">
    <name type="scientific">Oenococcus oeni</name>
    <name type="common">Leuconostoc oenos</name>
    <dbReference type="NCBI Taxonomy" id="1247"/>
    <lineage>
        <taxon>Bacteria</taxon>
        <taxon>Bacillati</taxon>
        <taxon>Bacillota</taxon>
        <taxon>Bacilli</taxon>
        <taxon>Lactobacillales</taxon>
        <taxon>Lactobacillaceae</taxon>
        <taxon>Oenococcus</taxon>
    </lineage>
</organism>
<dbReference type="GO" id="GO:0009432">
    <property type="term" value="P:SOS response"/>
    <property type="evidence" value="ECO:0007669"/>
    <property type="project" value="UniProtKB-UniRule"/>
</dbReference>
<evidence type="ECO:0000256" key="11">
    <source>
        <dbReference type="ARBA" id="ARBA00023236"/>
    </source>
</evidence>
<dbReference type="CDD" id="cd00090">
    <property type="entry name" value="HTH_ARSR"/>
    <property type="match status" value="1"/>
</dbReference>
<evidence type="ECO:0000313" key="18">
    <source>
        <dbReference type="EMBL" id="VDB98118.1"/>
    </source>
</evidence>
<evidence type="ECO:0000259" key="15">
    <source>
        <dbReference type="Pfam" id="PF01726"/>
    </source>
</evidence>
<dbReference type="InterPro" id="IPR011991">
    <property type="entry name" value="ArsR-like_HTH"/>
</dbReference>
<reference evidence="16" key="3">
    <citation type="submission" date="2019-10" db="EMBL/GenBank/DDBJ databases">
        <title>Malate fermentation in French cider.</title>
        <authorList>
            <person name="Cousin F.J."/>
            <person name="Medina Fernandez S."/>
            <person name="Misery B."/>
            <person name="Laplace J.-M."/>
            <person name="Cretenet M."/>
        </authorList>
    </citation>
    <scope>NUCLEOTIDE SEQUENCE</scope>
    <source>
        <strain evidence="16">UCMA15129</strain>
    </source>
</reference>
<dbReference type="GO" id="GO:0004252">
    <property type="term" value="F:serine-type endopeptidase activity"/>
    <property type="evidence" value="ECO:0007669"/>
    <property type="project" value="UniProtKB-UniRule"/>
</dbReference>
<comment type="subunit">
    <text evidence="12">Homodimer.</text>
</comment>
<evidence type="ECO:0000256" key="1">
    <source>
        <dbReference type="ARBA" id="ARBA00007484"/>
    </source>
</evidence>
<dbReference type="GO" id="GO:0045892">
    <property type="term" value="P:negative regulation of DNA-templated transcription"/>
    <property type="evidence" value="ECO:0007669"/>
    <property type="project" value="UniProtKB-UniRule"/>
</dbReference>
<keyword evidence="4 12" id="KW-0227">DNA damage</keyword>
<feature type="domain" description="Peptidase S24/S26A/S26B/S26C" evidence="14">
    <location>
        <begin position="84"/>
        <end position="204"/>
    </location>
</feature>
<feature type="domain" description="LexA repressor DNA-binding" evidence="15">
    <location>
        <begin position="5"/>
        <end position="63"/>
    </location>
</feature>
<dbReference type="NCBIfam" id="TIGR00498">
    <property type="entry name" value="lexA"/>
    <property type="match status" value="1"/>
</dbReference>
<dbReference type="EMBL" id="LR031358">
    <property type="protein sequence ID" value="VDB98118.1"/>
    <property type="molecule type" value="Genomic_DNA"/>
</dbReference>
<evidence type="ECO:0000256" key="9">
    <source>
        <dbReference type="ARBA" id="ARBA00023163"/>
    </source>
</evidence>
<dbReference type="EC" id="3.4.21.88" evidence="12"/>
<evidence type="ECO:0000256" key="13">
    <source>
        <dbReference type="RuleBase" id="RU003991"/>
    </source>
</evidence>
<evidence type="ECO:0000313" key="19">
    <source>
        <dbReference type="Proteomes" id="UP000181728"/>
    </source>
</evidence>
<dbReference type="Proteomes" id="UP000181728">
    <property type="component" value="Unassembled WGS sequence"/>
</dbReference>
<comment type="function">
    <text evidence="12">Represses a number of genes involved in the response to DNA damage (SOS response), including recA and lexA. In the presence of single-stranded DNA, RecA interacts with LexA causing an autocatalytic cleavage which disrupts the DNA-binding part of LexA, leading to derepression of the SOS regulon and eventually DNA repair.</text>
</comment>
<dbReference type="InterPro" id="IPR006200">
    <property type="entry name" value="LexA"/>
</dbReference>
<dbReference type="InterPro" id="IPR015927">
    <property type="entry name" value="Peptidase_S24_S26A/B/C"/>
</dbReference>
<dbReference type="EMBL" id="WERV01000002">
    <property type="protein sequence ID" value="MDV7714783.1"/>
    <property type="molecule type" value="Genomic_DNA"/>
</dbReference>
<feature type="site" description="Cleavage; by autolysis" evidence="12">
    <location>
        <begin position="91"/>
        <end position="92"/>
    </location>
</feature>
<dbReference type="CDD" id="cd06529">
    <property type="entry name" value="S24_LexA-like"/>
    <property type="match status" value="1"/>
</dbReference>
<dbReference type="InterPro" id="IPR036390">
    <property type="entry name" value="WH_DNA-bd_sf"/>
</dbReference>
<dbReference type="PANTHER" id="PTHR33516">
    <property type="entry name" value="LEXA REPRESSOR"/>
    <property type="match status" value="1"/>
</dbReference>
<protein>
    <recommendedName>
        <fullName evidence="12">LexA repressor</fullName>
        <ecNumber evidence="12">3.4.21.88</ecNumber>
    </recommendedName>
</protein>
<evidence type="ECO:0000256" key="10">
    <source>
        <dbReference type="ARBA" id="ARBA00023204"/>
    </source>
</evidence>
<dbReference type="EMBL" id="MLOK01000037">
    <property type="protein sequence ID" value="OIM21295.1"/>
    <property type="molecule type" value="Genomic_DNA"/>
</dbReference>
<dbReference type="InterPro" id="IPR036388">
    <property type="entry name" value="WH-like_DNA-bd_sf"/>
</dbReference>
<evidence type="ECO:0000259" key="14">
    <source>
        <dbReference type="Pfam" id="PF00717"/>
    </source>
</evidence>
<gene>
    <name evidence="12 16" type="primary">lexA</name>
    <name evidence="17" type="ORF">ATX59_04690</name>
    <name evidence="16" type="ORF">GA838_03175</name>
    <name evidence="18" type="ORF">OENI_0955</name>
</gene>
<proteinExistence type="inferred from homology"/>
<keyword evidence="3 12" id="KW-0235">DNA replication</keyword>